<feature type="compositionally biased region" description="Polar residues" evidence="1">
    <location>
        <begin position="1"/>
        <end position="11"/>
    </location>
</feature>
<evidence type="ECO:0000256" key="1">
    <source>
        <dbReference type="SAM" id="MobiDB-lite"/>
    </source>
</evidence>
<comment type="caution">
    <text evidence="2">The sequence shown here is derived from an EMBL/GenBank/DDBJ whole genome shotgun (WGS) entry which is preliminary data.</text>
</comment>
<dbReference type="AlphaFoldDB" id="A0A4V3XA00"/>
<organism evidence="2 3">
    <name type="scientific">Hermanssonia centrifuga</name>
    <dbReference type="NCBI Taxonomy" id="98765"/>
    <lineage>
        <taxon>Eukaryota</taxon>
        <taxon>Fungi</taxon>
        <taxon>Dikarya</taxon>
        <taxon>Basidiomycota</taxon>
        <taxon>Agaricomycotina</taxon>
        <taxon>Agaricomycetes</taxon>
        <taxon>Polyporales</taxon>
        <taxon>Meruliaceae</taxon>
        <taxon>Hermanssonia</taxon>
    </lineage>
</organism>
<keyword evidence="3" id="KW-1185">Reference proteome</keyword>
<name>A0A4V3XA00_9APHY</name>
<evidence type="ECO:0000313" key="3">
    <source>
        <dbReference type="Proteomes" id="UP000309038"/>
    </source>
</evidence>
<evidence type="ECO:0000313" key="2">
    <source>
        <dbReference type="EMBL" id="THG96132.1"/>
    </source>
</evidence>
<proteinExistence type="predicted"/>
<dbReference type="Proteomes" id="UP000309038">
    <property type="component" value="Unassembled WGS sequence"/>
</dbReference>
<protein>
    <submittedName>
        <fullName evidence="2">Uncharacterized protein</fullName>
    </submittedName>
</protein>
<dbReference type="EMBL" id="SGPJ01000259">
    <property type="protein sequence ID" value="THG96132.1"/>
    <property type="molecule type" value="Genomic_DNA"/>
</dbReference>
<accession>A0A4V3XA00</accession>
<gene>
    <name evidence="2" type="ORF">EW026_g5643</name>
</gene>
<sequence>MNTSHMSTLTQGHMAMGKQVAPPKDAYSQTPTQGKEDLVLPMEVTEELKKLNSVMIEKDAVIEELLKENTALRNKMSVLESSLALHKQEEPTAVPGDHVSRVSGDSSLVMLM</sequence>
<feature type="region of interest" description="Disordered" evidence="1">
    <location>
        <begin position="89"/>
        <end position="112"/>
    </location>
</feature>
<feature type="region of interest" description="Disordered" evidence="1">
    <location>
        <begin position="1"/>
        <end position="38"/>
    </location>
</feature>
<reference evidence="2 3" key="1">
    <citation type="submission" date="2019-02" db="EMBL/GenBank/DDBJ databases">
        <title>Genome sequencing of the rare red list fungi Phlebia centrifuga.</title>
        <authorList>
            <person name="Buettner E."/>
            <person name="Kellner H."/>
        </authorList>
    </citation>
    <scope>NUCLEOTIDE SEQUENCE [LARGE SCALE GENOMIC DNA]</scope>
    <source>
        <strain evidence="2 3">DSM 108282</strain>
    </source>
</reference>